<dbReference type="RefSeq" id="WP_085284926.1">
    <property type="nucleotide sequence ID" value="NZ_FOBI01000007.1"/>
</dbReference>
<organism evidence="2 3">
    <name type="scientific">Colwellia chukchiensis</name>
    <dbReference type="NCBI Taxonomy" id="641665"/>
    <lineage>
        <taxon>Bacteria</taxon>
        <taxon>Pseudomonadati</taxon>
        <taxon>Pseudomonadota</taxon>
        <taxon>Gammaproteobacteria</taxon>
        <taxon>Alteromonadales</taxon>
        <taxon>Colwelliaceae</taxon>
        <taxon>Colwellia</taxon>
    </lineage>
</organism>
<dbReference type="Pfam" id="PF09791">
    <property type="entry name" value="Oxidored-like"/>
    <property type="match status" value="1"/>
</dbReference>
<dbReference type="InterPro" id="IPR019180">
    <property type="entry name" value="Oxidoreductase-like_N"/>
</dbReference>
<protein>
    <submittedName>
        <fullName evidence="2">Oxidoreductase-like protein, N-terminal</fullName>
    </submittedName>
</protein>
<evidence type="ECO:0000313" key="3">
    <source>
        <dbReference type="Proteomes" id="UP000199297"/>
    </source>
</evidence>
<keyword evidence="3" id="KW-1185">Reference proteome</keyword>
<proteinExistence type="predicted"/>
<name>A0A1H7N548_9GAMM</name>
<dbReference type="STRING" id="641665.GCA_002104455_03437"/>
<evidence type="ECO:0000313" key="2">
    <source>
        <dbReference type="EMBL" id="SEL18429.1"/>
    </source>
</evidence>
<dbReference type="AlphaFoldDB" id="A0A1H7N548"/>
<feature type="domain" description="Oxidoreductase-like" evidence="1">
    <location>
        <begin position="6"/>
        <end position="45"/>
    </location>
</feature>
<sequence>MTELLEKPFPPADDDCCGGGACNPCVWDHYYAERKKWRLQQAELKAAAEQDKAPTQD</sequence>
<reference evidence="3" key="1">
    <citation type="submission" date="2016-10" db="EMBL/GenBank/DDBJ databases">
        <authorList>
            <person name="Varghese N."/>
            <person name="Submissions S."/>
        </authorList>
    </citation>
    <scope>NUCLEOTIDE SEQUENCE [LARGE SCALE GENOMIC DNA]</scope>
    <source>
        <strain evidence="3">CGMCC 1.9127</strain>
    </source>
</reference>
<evidence type="ECO:0000259" key="1">
    <source>
        <dbReference type="Pfam" id="PF09791"/>
    </source>
</evidence>
<dbReference type="EMBL" id="FOBI01000007">
    <property type="protein sequence ID" value="SEL18429.1"/>
    <property type="molecule type" value="Genomic_DNA"/>
</dbReference>
<dbReference type="OrthoDB" id="6650029at2"/>
<dbReference type="Proteomes" id="UP000199297">
    <property type="component" value="Unassembled WGS sequence"/>
</dbReference>
<accession>A0A1H7N548</accession>
<gene>
    <name evidence="2" type="ORF">SAMN05216262_10725</name>
</gene>